<proteinExistence type="predicted"/>
<name>A0ABT3IX93_9RHOB</name>
<dbReference type="InterPro" id="IPR010865">
    <property type="entry name" value="DUF1499"/>
</dbReference>
<evidence type="ECO:0000313" key="2">
    <source>
        <dbReference type="Proteomes" id="UP001207582"/>
    </source>
</evidence>
<organism evidence="1 2">
    <name type="scientific">Defluviimonas salinarum</name>
    <dbReference type="NCBI Taxonomy" id="2992147"/>
    <lineage>
        <taxon>Bacteria</taxon>
        <taxon>Pseudomonadati</taxon>
        <taxon>Pseudomonadota</taxon>
        <taxon>Alphaproteobacteria</taxon>
        <taxon>Rhodobacterales</taxon>
        <taxon>Paracoccaceae</taxon>
        <taxon>Albidovulum</taxon>
    </lineage>
</organism>
<dbReference type="RefSeq" id="WP_264770712.1">
    <property type="nucleotide sequence ID" value="NZ_JAPDOG010000001.1"/>
</dbReference>
<gene>
    <name evidence="1" type="ORF">OM960_00420</name>
</gene>
<evidence type="ECO:0000313" key="1">
    <source>
        <dbReference type="EMBL" id="MCW3780048.1"/>
    </source>
</evidence>
<sequence length="146" mass="15550">MRLALLLLALLVGAGLAWIRLAPSDPARWHVDPAVPGADTLTGEPGGARGALTLPGRSPAEVLARLDAIARATRRTTRLAGSPEEGRITWLTRSAAFGFPDYTTAQAVQNGSEVELTLHARQRFGRDDFGVNAARLQDWTAALTTP</sequence>
<dbReference type="Pfam" id="PF07386">
    <property type="entry name" value="DUF1499"/>
    <property type="match status" value="1"/>
</dbReference>
<reference evidence="1 2" key="1">
    <citation type="submission" date="2022-10" db="EMBL/GenBank/DDBJ databases">
        <title>Defluviimonas sp. CAU 1641 isolated from mud.</title>
        <authorList>
            <person name="Kim W."/>
        </authorList>
    </citation>
    <scope>NUCLEOTIDE SEQUENCE [LARGE SCALE GENOMIC DNA]</scope>
    <source>
        <strain evidence="1 2">CAU 1641</strain>
    </source>
</reference>
<dbReference type="Proteomes" id="UP001207582">
    <property type="component" value="Unassembled WGS sequence"/>
</dbReference>
<keyword evidence="2" id="KW-1185">Reference proteome</keyword>
<protein>
    <submittedName>
        <fullName evidence="1">DUF1499 domain-containing protein</fullName>
    </submittedName>
</protein>
<dbReference type="EMBL" id="JAPDOG010000001">
    <property type="protein sequence ID" value="MCW3780048.1"/>
    <property type="molecule type" value="Genomic_DNA"/>
</dbReference>
<accession>A0ABT3IX93</accession>
<comment type="caution">
    <text evidence="1">The sequence shown here is derived from an EMBL/GenBank/DDBJ whole genome shotgun (WGS) entry which is preliminary data.</text>
</comment>